<gene>
    <name evidence="2" type="ORF">H9X83_08245</name>
</gene>
<keyword evidence="1" id="KW-0812">Transmembrane</keyword>
<name>A0ABS2GCC6_9FIRM</name>
<dbReference type="PANTHER" id="PTHR35337:SF1">
    <property type="entry name" value="SLR1478 PROTEIN"/>
    <property type="match status" value="1"/>
</dbReference>
<feature type="transmembrane region" description="Helical" evidence="1">
    <location>
        <begin position="78"/>
        <end position="106"/>
    </location>
</feature>
<organism evidence="2 3">
    <name type="scientific">Anaerotignum lactatifermentans</name>
    <dbReference type="NCBI Taxonomy" id="160404"/>
    <lineage>
        <taxon>Bacteria</taxon>
        <taxon>Bacillati</taxon>
        <taxon>Bacillota</taxon>
        <taxon>Clostridia</taxon>
        <taxon>Lachnospirales</taxon>
        <taxon>Anaerotignaceae</taxon>
        <taxon>Anaerotignum</taxon>
    </lineage>
</organism>
<dbReference type="Pfam" id="PF01944">
    <property type="entry name" value="SpoIIM"/>
    <property type="match status" value="1"/>
</dbReference>
<feature type="transmembrane region" description="Helical" evidence="1">
    <location>
        <begin position="161"/>
        <end position="186"/>
    </location>
</feature>
<keyword evidence="1" id="KW-0472">Membrane</keyword>
<dbReference type="Proteomes" id="UP000729290">
    <property type="component" value="Unassembled WGS sequence"/>
</dbReference>
<keyword evidence="1" id="KW-1133">Transmembrane helix</keyword>
<dbReference type="RefSeq" id="WP_205133840.1">
    <property type="nucleotide sequence ID" value="NZ_JACSNT010000009.1"/>
</dbReference>
<sequence length="195" mass="21877">MFGKTARFFGKHILKLFLLTLGAIVLLTIVFFYYYEQNPAYAIEEIQSFKATTANLITSDNKISFIALFLNNIKAGTFYLLFGFIAPLSVLVTVILTKSLGASLVYSQVENSIPAWKGLLVNVLPHGIFELSAVCLCISVGLYIGTYWFRKNKVYRGKQLIKYTVILYVCLVFPLMLLAALIEAYITPQLGAMFL</sequence>
<reference evidence="2 3" key="1">
    <citation type="journal article" date="2021" name="Sci. Rep.">
        <title>The distribution of antibiotic resistance genes in chicken gut microbiota commensals.</title>
        <authorList>
            <person name="Juricova H."/>
            <person name="Matiasovicova J."/>
            <person name="Kubasova T."/>
            <person name="Cejkova D."/>
            <person name="Rychlik I."/>
        </authorList>
    </citation>
    <scope>NUCLEOTIDE SEQUENCE [LARGE SCALE GENOMIC DNA]</scope>
    <source>
        <strain evidence="2 3">An431b</strain>
    </source>
</reference>
<dbReference type="EMBL" id="JACSNV010000010">
    <property type="protein sequence ID" value="MBM6878149.1"/>
    <property type="molecule type" value="Genomic_DNA"/>
</dbReference>
<accession>A0ABS2GCC6</accession>
<protein>
    <submittedName>
        <fullName evidence="2">Stage II sporulation protein M</fullName>
    </submittedName>
</protein>
<dbReference type="PANTHER" id="PTHR35337">
    <property type="entry name" value="SLR1478 PROTEIN"/>
    <property type="match status" value="1"/>
</dbReference>
<evidence type="ECO:0000256" key="1">
    <source>
        <dbReference type="SAM" id="Phobius"/>
    </source>
</evidence>
<comment type="caution">
    <text evidence="2">The sequence shown here is derived from an EMBL/GenBank/DDBJ whole genome shotgun (WGS) entry which is preliminary data.</text>
</comment>
<keyword evidence="3" id="KW-1185">Reference proteome</keyword>
<evidence type="ECO:0000313" key="3">
    <source>
        <dbReference type="Proteomes" id="UP000729290"/>
    </source>
</evidence>
<feature type="transmembrane region" description="Helical" evidence="1">
    <location>
        <begin position="12"/>
        <end position="35"/>
    </location>
</feature>
<feature type="transmembrane region" description="Helical" evidence="1">
    <location>
        <begin position="126"/>
        <end position="149"/>
    </location>
</feature>
<evidence type="ECO:0000313" key="2">
    <source>
        <dbReference type="EMBL" id="MBM6878149.1"/>
    </source>
</evidence>
<proteinExistence type="predicted"/>
<dbReference type="InterPro" id="IPR002798">
    <property type="entry name" value="SpoIIM-like"/>
</dbReference>